<dbReference type="PANTHER" id="PTHR33443">
    <property type="entry name" value="ZGC:112980"/>
    <property type="match status" value="1"/>
</dbReference>
<dbReference type="InterPro" id="IPR053234">
    <property type="entry name" value="RPM1_Interactor"/>
</dbReference>
<evidence type="ECO:0000313" key="2">
    <source>
        <dbReference type="EMBL" id="EYU46381.1"/>
    </source>
</evidence>
<feature type="compositionally biased region" description="Polar residues" evidence="1">
    <location>
        <begin position="150"/>
        <end position="161"/>
    </location>
</feature>
<evidence type="ECO:0000256" key="1">
    <source>
        <dbReference type="SAM" id="MobiDB-lite"/>
    </source>
</evidence>
<sequence>MENSSPLVLEISSDEESDFGCVRKGVDGGGGGGEYGDKEDCNWLSKLLDEVGGKNDDDSDDVVFVSEVLPRNPKKLKLAKVVDDDDDCVVLDGDPDKQMVVFNAKADNNDDSDDLEIVGEKGEVPSSGGSRSAQSFPPHAVFKRSGPAGVSSNNMQAYRSQLSRDKTVRSSQTPLLNVRHRSNPQRVLGPAAHSVPHQPNLSSSPHNVDVGCENYLPSQSHIQSVPFSNSLIRDPIHGQSQVSSQPYLRSNFASAVPSQTNVASQPSEENFQSLILPQLDLYQPSIPVLSQTAPSYHFGNQSSQPDAHSNNSTPLFTDGQNAFQQGNHVQNSISESPTDFGFASDSSIGHGNMQIHAEVSPCQSEEPAYDSQHQSIAINNDHHQSIAAVVNFHQENVVTTDNSSLINDNENRFPGSIGPDLLDFQFDNWMFENHSLPAVFEVPLSPVWNVFSPEPSSIDTGTLFDI</sequence>
<keyword evidence="3" id="KW-1185">Reference proteome</keyword>
<accession>A0A022S298</accession>
<proteinExistence type="predicted"/>
<dbReference type="eggNOG" id="ENOG502QRK3">
    <property type="taxonomic scope" value="Eukaryota"/>
</dbReference>
<dbReference type="EMBL" id="KI630171">
    <property type="protein sequence ID" value="EYU46381.1"/>
    <property type="molecule type" value="Genomic_DNA"/>
</dbReference>
<evidence type="ECO:0000313" key="3">
    <source>
        <dbReference type="Proteomes" id="UP000030748"/>
    </source>
</evidence>
<dbReference type="PANTHER" id="PTHR33443:SF35">
    <property type="entry name" value="VQ DOMAIN-CONTAINING PROTEIN"/>
    <property type="match status" value="1"/>
</dbReference>
<organism evidence="2 3">
    <name type="scientific">Erythranthe guttata</name>
    <name type="common">Yellow monkey flower</name>
    <name type="synonym">Mimulus guttatus</name>
    <dbReference type="NCBI Taxonomy" id="4155"/>
    <lineage>
        <taxon>Eukaryota</taxon>
        <taxon>Viridiplantae</taxon>
        <taxon>Streptophyta</taxon>
        <taxon>Embryophyta</taxon>
        <taxon>Tracheophyta</taxon>
        <taxon>Spermatophyta</taxon>
        <taxon>Magnoliopsida</taxon>
        <taxon>eudicotyledons</taxon>
        <taxon>Gunneridae</taxon>
        <taxon>Pentapetalae</taxon>
        <taxon>asterids</taxon>
        <taxon>lamiids</taxon>
        <taxon>Lamiales</taxon>
        <taxon>Phrymaceae</taxon>
        <taxon>Erythranthe</taxon>
    </lineage>
</organism>
<protein>
    <submittedName>
        <fullName evidence="2">Uncharacterized protein</fullName>
    </submittedName>
</protein>
<dbReference type="AlphaFoldDB" id="A0A022S298"/>
<reference evidence="2 3" key="1">
    <citation type="journal article" date="2013" name="Proc. Natl. Acad. Sci. U.S.A.">
        <title>Fine-scale variation in meiotic recombination in Mimulus inferred from population shotgun sequencing.</title>
        <authorList>
            <person name="Hellsten U."/>
            <person name="Wright K.M."/>
            <person name="Jenkins J."/>
            <person name="Shu S."/>
            <person name="Yuan Y."/>
            <person name="Wessler S.R."/>
            <person name="Schmutz J."/>
            <person name="Willis J.H."/>
            <person name="Rokhsar D.S."/>
        </authorList>
    </citation>
    <scope>NUCLEOTIDE SEQUENCE [LARGE SCALE GENOMIC DNA]</scope>
    <source>
        <strain evidence="3">cv. DUN x IM62</strain>
    </source>
</reference>
<name>A0A022S298_ERYGU</name>
<gene>
    <name evidence="2" type="ORF">MIMGU_mgv1a005871mg</name>
</gene>
<dbReference type="Proteomes" id="UP000030748">
    <property type="component" value="Unassembled WGS sequence"/>
</dbReference>
<feature type="region of interest" description="Disordered" evidence="1">
    <location>
        <begin position="106"/>
        <end position="205"/>
    </location>
</feature>